<dbReference type="SUPFAM" id="SSF56112">
    <property type="entry name" value="Protein kinase-like (PK-like)"/>
    <property type="match status" value="1"/>
</dbReference>
<dbReference type="GO" id="GO:0004674">
    <property type="term" value="F:protein serine/threonine kinase activity"/>
    <property type="evidence" value="ECO:0007669"/>
    <property type="project" value="UniProtKB-EC"/>
</dbReference>
<dbReference type="Proteomes" id="UP001596004">
    <property type="component" value="Unassembled WGS sequence"/>
</dbReference>
<dbReference type="InterPro" id="IPR000719">
    <property type="entry name" value="Prot_kinase_dom"/>
</dbReference>
<evidence type="ECO:0000259" key="7">
    <source>
        <dbReference type="PROSITE" id="PS50011"/>
    </source>
</evidence>
<evidence type="ECO:0000256" key="2">
    <source>
        <dbReference type="ARBA" id="ARBA00022741"/>
    </source>
</evidence>
<sequence>MSTPAPLRSGDPERLGGYRLTGRLGEGGQGVVYLAEAPGGGRVALKLMRSRLDEQRARRRFADEVKAIQRVAPFCTAQVLDADLDGDHPYIVSEYVRGVSLQQHVAAEGPLTGGSLDRVAVGTATALAAIHGAGVVHRDFKPGNVLLGVEGPRVIDFGISRLVGATTTAGRALAGTPAYISPEQLRGERAGPAADMFGWALTVAFTASGRHAYAAGSLEATLGRVLFGEADLGPLTGPLRELVVACLAADPANRPGAEEALRHLIGARPVTAPAPPRGGVLETGAMMAAEPPTRENGPDAPASHGPAPKRRRRWPVLAGLVAVAAVAAFGAVWWATGGLGAGGVSYAGTWTGSAEHPAAGRVFPVEIRLPAGDGDGIMRWGADLHCTGRLTRTGGEAATGIFRLDQVRGDQCHTGILRLAPRGAGQVSFQVTDAGAPSPRYAGTAARVS</sequence>
<dbReference type="Gene3D" id="1.10.510.10">
    <property type="entry name" value="Transferase(Phosphotransferase) domain 1"/>
    <property type="match status" value="1"/>
</dbReference>
<dbReference type="PANTHER" id="PTHR43289:SF34">
    <property type="entry name" value="SERINE_THREONINE-PROTEIN KINASE YBDM-RELATED"/>
    <property type="match status" value="1"/>
</dbReference>
<dbReference type="RefSeq" id="WP_380848182.1">
    <property type="nucleotide sequence ID" value="NZ_JBHSFP010000032.1"/>
</dbReference>
<protein>
    <submittedName>
        <fullName evidence="8">Serine/threonine-protein kinase</fullName>
        <ecNumber evidence="8">2.7.11.1</ecNumber>
    </submittedName>
</protein>
<organism evidence="8 9">
    <name type="scientific">Sphaerisporangium dianthi</name>
    <dbReference type="NCBI Taxonomy" id="1436120"/>
    <lineage>
        <taxon>Bacteria</taxon>
        <taxon>Bacillati</taxon>
        <taxon>Actinomycetota</taxon>
        <taxon>Actinomycetes</taxon>
        <taxon>Streptosporangiales</taxon>
        <taxon>Streptosporangiaceae</taxon>
        <taxon>Sphaerisporangium</taxon>
    </lineage>
</organism>
<dbReference type="PANTHER" id="PTHR43289">
    <property type="entry name" value="MITOGEN-ACTIVATED PROTEIN KINASE KINASE KINASE 20-RELATED"/>
    <property type="match status" value="1"/>
</dbReference>
<evidence type="ECO:0000256" key="6">
    <source>
        <dbReference type="SAM" id="Phobius"/>
    </source>
</evidence>
<name>A0ABV9CSH6_9ACTN</name>
<dbReference type="Pfam" id="PF00069">
    <property type="entry name" value="Pkinase"/>
    <property type="match status" value="1"/>
</dbReference>
<evidence type="ECO:0000313" key="9">
    <source>
        <dbReference type="Proteomes" id="UP001596004"/>
    </source>
</evidence>
<reference evidence="9" key="1">
    <citation type="journal article" date="2019" name="Int. J. Syst. Evol. Microbiol.">
        <title>The Global Catalogue of Microorganisms (GCM) 10K type strain sequencing project: providing services to taxonomists for standard genome sequencing and annotation.</title>
        <authorList>
            <consortium name="The Broad Institute Genomics Platform"/>
            <consortium name="The Broad Institute Genome Sequencing Center for Infectious Disease"/>
            <person name="Wu L."/>
            <person name="Ma J."/>
        </authorList>
    </citation>
    <scope>NUCLEOTIDE SEQUENCE [LARGE SCALE GENOMIC DNA]</scope>
    <source>
        <strain evidence="9">CGMCC 4.7132</strain>
    </source>
</reference>
<dbReference type="InterPro" id="IPR011009">
    <property type="entry name" value="Kinase-like_dom_sf"/>
</dbReference>
<evidence type="ECO:0000256" key="4">
    <source>
        <dbReference type="ARBA" id="ARBA00022840"/>
    </source>
</evidence>
<gene>
    <name evidence="8" type="ORF">ACFO60_32450</name>
</gene>
<proteinExistence type="predicted"/>
<evidence type="ECO:0000256" key="1">
    <source>
        <dbReference type="ARBA" id="ARBA00022679"/>
    </source>
</evidence>
<keyword evidence="1 8" id="KW-0808">Transferase</keyword>
<comment type="caution">
    <text evidence="8">The sequence shown here is derived from an EMBL/GenBank/DDBJ whole genome shotgun (WGS) entry which is preliminary data.</text>
</comment>
<evidence type="ECO:0000313" key="8">
    <source>
        <dbReference type="EMBL" id="MFC4535500.1"/>
    </source>
</evidence>
<dbReference type="CDD" id="cd14014">
    <property type="entry name" value="STKc_PknB_like"/>
    <property type="match status" value="1"/>
</dbReference>
<dbReference type="PROSITE" id="PS00108">
    <property type="entry name" value="PROTEIN_KINASE_ST"/>
    <property type="match status" value="1"/>
</dbReference>
<accession>A0ABV9CSH6</accession>
<keyword evidence="6" id="KW-0472">Membrane</keyword>
<keyword evidence="2" id="KW-0547">Nucleotide-binding</keyword>
<keyword evidence="3 8" id="KW-0418">Kinase</keyword>
<dbReference type="Gene3D" id="3.30.200.20">
    <property type="entry name" value="Phosphorylase Kinase, domain 1"/>
    <property type="match status" value="1"/>
</dbReference>
<dbReference type="EC" id="2.7.11.1" evidence="8"/>
<dbReference type="EMBL" id="JBHSFP010000032">
    <property type="protein sequence ID" value="MFC4535500.1"/>
    <property type="molecule type" value="Genomic_DNA"/>
</dbReference>
<feature type="domain" description="Protein kinase" evidence="7">
    <location>
        <begin position="18"/>
        <end position="266"/>
    </location>
</feature>
<keyword evidence="6" id="KW-0812">Transmembrane</keyword>
<evidence type="ECO:0000256" key="3">
    <source>
        <dbReference type="ARBA" id="ARBA00022777"/>
    </source>
</evidence>
<dbReference type="PROSITE" id="PS50011">
    <property type="entry name" value="PROTEIN_KINASE_DOM"/>
    <property type="match status" value="1"/>
</dbReference>
<keyword evidence="4" id="KW-0067">ATP-binding</keyword>
<evidence type="ECO:0000256" key="5">
    <source>
        <dbReference type="SAM" id="MobiDB-lite"/>
    </source>
</evidence>
<keyword evidence="9" id="KW-1185">Reference proteome</keyword>
<keyword evidence="6" id="KW-1133">Transmembrane helix</keyword>
<feature type="region of interest" description="Disordered" evidence="5">
    <location>
        <begin position="290"/>
        <end position="310"/>
    </location>
</feature>
<feature type="transmembrane region" description="Helical" evidence="6">
    <location>
        <begin position="314"/>
        <end position="335"/>
    </location>
</feature>
<dbReference type="InterPro" id="IPR008271">
    <property type="entry name" value="Ser/Thr_kinase_AS"/>
</dbReference>